<dbReference type="InterPro" id="IPR050678">
    <property type="entry name" value="DNA_Partitioning_ATPase"/>
</dbReference>
<proteinExistence type="predicted"/>
<dbReference type="Proteomes" id="UP000228945">
    <property type="component" value="Chromosome"/>
</dbReference>
<dbReference type="EMBL" id="CP024201">
    <property type="protein sequence ID" value="ATQ41744.1"/>
    <property type="molecule type" value="Genomic_DNA"/>
</dbReference>
<dbReference type="SUPFAM" id="SSF52540">
    <property type="entry name" value="P-loop containing nucleoside triphosphate hydrolases"/>
    <property type="match status" value="1"/>
</dbReference>
<dbReference type="PIRSF" id="PIRSF009320">
    <property type="entry name" value="Nuc_binding_HP_1000"/>
    <property type="match status" value="1"/>
</dbReference>
<sequence length="241" mass="25836">MTRRPERVTIADENRPGPERREASLKTLAVIALKGGSGKTTVATHLALAAHRRGVDTLLVDTDPQFSARDILGAREAPGPAYVESSGRNVLTAQFAALAERKDLLIVDTAAGAVEAVSEAVVIADFVLMVARPTLIDLSGLARSLMLVRRLGKPCAVVVNQAPVARENVEAPLVKRAMKGLDYMKVEVAPAILRSRAIYQVALERGRSVEESSDRHAAREIAGLWDYVAERIGLKAGDAEA</sequence>
<dbReference type="Gene3D" id="3.40.50.300">
    <property type="entry name" value="P-loop containing nucleotide triphosphate hydrolases"/>
    <property type="match status" value="1"/>
</dbReference>
<accession>A0A2D2AUQ8</accession>
<organism evidence="2 3">
    <name type="scientific">Caulobacter mirabilis</name>
    <dbReference type="NCBI Taxonomy" id="69666"/>
    <lineage>
        <taxon>Bacteria</taxon>
        <taxon>Pseudomonadati</taxon>
        <taxon>Pseudomonadota</taxon>
        <taxon>Alphaproteobacteria</taxon>
        <taxon>Caulobacterales</taxon>
        <taxon>Caulobacteraceae</taxon>
        <taxon>Caulobacter</taxon>
    </lineage>
</organism>
<dbReference type="InterPro" id="IPR027417">
    <property type="entry name" value="P-loop_NTPase"/>
</dbReference>
<dbReference type="AlphaFoldDB" id="A0A2D2AUQ8"/>
<evidence type="ECO:0000313" key="2">
    <source>
        <dbReference type="EMBL" id="ATQ41744.1"/>
    </source>
</evidence>
<dbReference type="CDD" id="cd02042">
    <property type="entry name" value="ParAB_family"/>
    <property type="match status" value="1"/>
</dbReference>
<feature type="domain" description="CobQ/CobB/MinD/ParA nucleotide binding" evidence="1">
    <location>
        <begin position="28"/>
        <end position="176"/>
    </location>
</feature>
<dbReference type="KEGG" id="cmb:CSW64_04630"/>
<dbReference type="Pfam" id="PF01656">
    <property type="entry name" value="CbiA"/>
    <property type="match status" value="1"/>
</dbReference>
<name>A0A2D2AUQ8_9CAUL</name>
<protein>
    <submittedName>
        <fullName evidence="2">Chromosome partitioning protein ParA</fullName>
    </submittedName>
</protein>
<dbReference type="OrthoDB" id="9804460at2"/>
<dbReference type="PANTHER" id="PTHR13696:SF52">
    <property type="entry name" value="PARA FAMILY PROTEIN CT_582"/>
    <property type="match status" value="1"/>
</dbReference>
<dbReference type="InterPro" id="IPR002586">
    <property type="entry name" value="CobQ/CobB/MinD/ParA_Nub-bd_dom"/>
</dbReference>
<evidence type="ECO:0000259" key="1">
    <source>
        <dbReference type="Pfam" id="PF01656"/>
    </source>
</evidence>
<gene>
    <name evidence="2" type="ORF">CSW64_04630</name>
</gene>
<keyword evidence="3" id="KW-1185">Reference proteome</keyword>
<reference evidence="2 3" key="1">
    <citation type="submission" date="2017-10" db="EMBL/GenBank/DDBJ databases">
        <title>Genome sequence of Caulobacter mirabilis FWC38.</title>
        <authorList>
            <person name="Fiebig A."/>
            <person name="Crosson S."/>
        </authorList>
    </citation>
    <scope>NUCLEOTIDE SEQUENCE [LARGE SCALE GENOMIC DNA]</scope>
    <source>
        <strain evidence="2 3">FWC 38</strain>
    </source>
</reference>
<evidence type="ECO:0000313" key="3">
    <source>
        <dbReference type="Proteomes" id="UP000228945"/>
    </source>
</evidence>
<dbReference type="PANTHER" id="PTHR13696">
    <property type="entry name" value="P-LOOP CONTAINING NUCLEOSIDE TRIPHOSPHATE HYDROLASE"/>
    <property type="match status" value="1"/>
</dbReference>